<keyword evidence="2 3" id="KW-0539">Nucleus</keyword>
<accession>A0ABR2PYI5</accession>
<proteinExistence type="inferred from homology"/>
<evidence type="ECO:0000256" key="1">
    <source>
        <dbReference type="ARBA" id="ARBA00004123"/>
    </source>
</evidence>
<comment type="function">
    <text evidence="3">Transcription activator.</text>
</comment>
<evidence type="ECO:0000313" key="6">
    <source>
        <dbReference type="Proteomes" id="UP001396334"/>
    </source>
</evidence>
<dbReference type="InterPro" id="IPR031137">
    <property type="entry name" value="GRF"/>
</dbReference>
<reference evidence="5 6" key="1">
    <citation type="journal article" date="2024" name="G3 (Bethesda)">
        <title>Genome assembly of Hibiscus sabdariffa L. provides insights into metabolisms of medicinal natural products.</title>
        <authorList>
            <person name="Kim T."/>
        </authorList>
    </citation>
    <scope>NUCLEOTIDE SEQUENCE [LARGE SCALE GENOMIC DNA]</scope>
    <source>
        <strain evidence="5">TK-2024</strain>
        <tissue evidence="5">Old leaves</tissue>
    </source>
</reference>
<gene>
    <name evidence="5" type="ORF">V6N11_033613</name>
</gene>
<dbReference type="PANTHER" id="PTHR31602">
    <property type="entry name" value="GROWTH-REGULATING FACTOR 5"/>
    <property type="match status" value="1"/>
</dbReference>
<comment type="caution">
    <text evidence="5">The sequence shown here is derived from an EMBL/GenBank/DDBJ whole genome shotgun (WGS) entry which is preliminary data.</text>
</comment>
<feature type="domain" description="QLQ" evidence="4">
    <location>
        <begin position="26"/>
        <end position="61"/>
    </location>
</feature>
<dbReference type="SMART" id="SM00951">
    <property type="entry name" value="QLQ"/>
    <property type="match status" value="1"/>
</dbReference>
<evidence type="ECO:0000259" key="4">
    <source>
        <dbReference type="PROSITE" id="PS51666"/>
    </source>
</evidence>
<keyword evidence="6" id="KW-1185">Reference proteome</keyword>
<dbReference type="PROSITE" id="PS51666">
    <property type="entry name" value="QLQ"/>
    <property type="match status" value="1"/>
</dbReference>
<protein>
    <recommendedName>
        <fullName evidence="3">Growth-regulating factor</fullName>
    </recommendedName>
</protein>
<evidence type="ECO:0000313" key="5">
    <source>
        <dbReference type="EMBL" id="KAK8993518.1"/>
    </source>
</evidence>
<evidence type="ECO:0000256" key="2">
    <source>
        <dbReference type="ARBA" id="ARBA00023242"/>
    </source>
</evidence>
<organism evidence="5 6">
    <name type="scientific">Hibiscus sabdariffa</name>
    <name type="common">roselle</name>
    <dbReference type="NCBI Taxonomy" id="183260"/>
    <lineage>
        <taxon>Eukaryota</taxon>
        <taxon>Viridiplantae</taxon>
        <taxon>Streptophyta</taxon>
        <taxon>Embryophyta</taxon>
        <taxon>Tracheophyta</taxon>
        <taxon>Spermatophyta</taxon>
        <taxon>Magnoliopsida</taxon>
        <taxon>eudicotyledons</taxon>
        <taxon>Gunneridae</taxon>
        <taxon>Pentapetalae</taxon>
        <taxon>rosids</taxon>
        <taxon>malvids</taxon>
        <taxon>Malvales</taxon>
        <taxon>Malvaceae</taxon>
        <taxon>Malvoideae</taxon>
        <taxon>Hibiscus</taxon>
    </lineage>
</organism>
<comment type="subcellular location">
    <subcellularLocation>
        <location evidence="1 3">Nucleus</location>
    </subcellularLocation>
</comment>
<dbReference type="Proteomes" id="UP001396334">
    <property type="component" value="Unassembled WGS sequence"/>
</dbReference>
<comment type="similarity">
    <text evidence="3">Belongs to the GRF family.</text>
</comment>
<keyword evidence="3" id="KW-0010">Activator</keyword>
<comment type="domain">
    <text evidence="3">The QLQ domain and WRC domain may be involved in protein-protein interaction and DNA-binding, respectively.</text>
</comment>
<dbReference type="EMBL" id="JBBPBN010000049">
    <property type="protein sequence ID" value="KAK8993518.1"/>
    <property type="molecule type" value="Genomic_DNA"/>
</dbReference>
<dbReference type="InterPro" id="IPR014978">
    <property type="entry name" value="Gln-Leu-Gln_QLQ"/>
</dbReference>
<keyword evidence="3" id="KW-0805">Transcription regulation</keyword>
<keyword evidence="3" id="KW-0804">Transcription</keyword>
<sequence length="106" mass="12172">MLFVFRLWFWKLDASMHEPFNGFRGPLTPSQLIELQHQALIYKYITSIVAVPSNLIIPLKKSLCPYGFTSSSAASFSPNSCKFLANPLLGLEIQRWCRCLPLCRHR</sequence>
<dbReference type="Pfam" id="PF08880">
    <property type="entry name" value="QLQ"/>
    <property type="match status" value="1"/>
</dbReference>
<evidence type="ECO:0000256" key="3">
    <source>
        <dbReference type="RuleBase" id="RU367127"/>
    </source>
</evidence>
<dbReference type="PANTHER" id="PTHR31602:SF42">
    <property type="entry name" value="GROWTH-REGULATING FACTOR 2"/>
    <property type="match status" value="1"/>
</dbReference>
<name>A0ABR2PYI5_9ROSI</name>